<dbReference type="EMBL" id="FQ790278">
    <property type="protein sequence ID" value="CCD45708.1"/>
    <property type="molecule type" value="Genomic_DNA"/>
</dbReference>
<proteinExistence type="predicted"/>
<accession>G2XZ21</accession>
<dbReference type="HOGENOM" id="CLU_2757484_0_0_1"/>
<evidence type="ECO:0000313" key="2">
    <source>
        <dbReference type="Proteomes" id="UP000008177"/>
    </source>
</evidence>
<reference evidence="2" key="1">
    <citation type="journal article" date="2011" name="PLoS Genet.">
        <title>Genomic analysis of the necrotrophic fungal pathogens Sclerotinia sclerotiorum and Botrytis cinerea.</title>
        <authorList>
            <person name="Amselem J."/>
            <person name="Cuomo C.A."/>
            <person name="van Kan J.A."/>
            <person name="Viaud M."/>
            <person name="Benito E.P."/>
            <person name="Couloux A."/>
            <person name="Coutinho P.M."/>
            <person name="de Vries R.P."/>
            <person name="Dyer P.S."/>
            <person name="Fillinger S."/>
            <person name="Fournier E."/>
            <person name="Gout L."/>
            <person name="Hahn M."/>
            <person name="Kohn L."/>
            <person name="Lapalu N."/>
            <person name="Plummer K.M."/>
            <person name="Pradier J.M."/>
            <person name="Quevillon E."/>
            <person name="Sharon A."/>
            <person name="Simon A."/>
            <person name="ten Have A."/>
            <person name="Tudzynski B."/>
            <person name="Tudzynski P."/>
            <person name="Wincker P."/>
            <person name="Andrew M."/>
            <person name="Anthouard V."/>
            <person name="Beever R.E."/>
            <person name="Beffa R."/>
            <person name="Benoit I."/>
            <person name="Bouzid O."/>
            <person name="Brault B."/>
            <person name="Chen Z."/>
            <person name="Choquer M."/>
            <person name="Collemare J."/>
            <person name="Cotton P."/>
            <person name="Danchin E.G."/>
            <person name="Da Silva C."/>
            <person name="Gautier A."/>
            <person name="Giraud C."/>
            <person name="Giraud T."/>
            <person name="Gonzalez C."/>
            <person name="Grossetete S."/>
            <person name="Guldener U."/>
            <person name="Henrissat B."/>
            <person name="Howlett B.J."/>
            <person name="Kodira C."/>
            <person name="Kretschmer M."/>
            <person name="Lappartient A."/>
            <person name="Leroch M."/>
            <person name="Levis C."/>
            <person name="Mauceli E."/>
            <person name="Neuveglise C."/>
            <person name="Oeser B."/>
            <person name="Pearson M."/>
            <person name="Poulain J."/>
            <person name="Poussereau N."/>
            <person name="Quesneville H."/>
            <person name="Rascle C."/>
            <person name="Schumacher J."/>
            <person name="Segurens B."/>
            <person name="Sexton A."/>
            <person name="Silva E."/>
            <person name="Sirven C."/>
            <person name="Soanes D.M."/>
            <person name="Talbot N.J."/>
            <person name="Templeton M."/>
            <person name="Yandava C."/>
            <person name="Yarden O."/>
            <person name="Zeng Q."/>
            <person name="Rollins J.A."/>
            <person name="Lebrun M.H."/>
            <person name="Dickman M."/>
        </authorList>
    </citation>
    <scope>NUCLEOTIDE SEQUENCE [LARGE SCALE GENOMIC DNA]</scope>
    <source>
        <strain evidence="2">T4</strain>
    </source>
</reference>
<evidence type="ECO:0000313" key="1">
    <source>
        <dbReference type="EMBL" id="CCD45708.1"/>
    </source>
</evidence>
<protein>
    <submittedName>
        <fullName evidence="1">Uncharacterized protein</fullName>
    </submittedName>
</protein>
<name>G2XZ21_BOTF4</name>
<sequence>MHDLSIGSTLGRYTILDPHPHLQHPRSKIPKFLPRYKRKEGRDQSKDILRVEIRDLVNMWGIPEAKGSRE</sequence>
<organism evidence="1 2">
    <name type="scientific">Botryotinia fuckeliana (strain T4)</name>
    <name type="common">Noble rot fungus</name>
    <name type="synonym">Botrytis cinerea</name>
    <dbReference type="NCBI Taxonomy" id="999810"/>
    <lineage>
        <taxon>Eukaryota</taxon>
        <taxon>Fungi</taxon>
        <taxon>Dikarya</taxon>
        <taxon>Ascomycota</taxon>
        <taxon>Pezizomycotina</taxon>
        <taxon>Leotiomycetes</taxon>
        <taxon>Helotiales</taxon>
        <taxon>Sclerotiniaceae</taxon>
        <taxon>Botrytis</taxon>
    </lineage>
</organism>
<dbReference type="AlphaFoldDB" id="G2XZ21"/>
<dbReference type="Proteomes" id="UP000008177">
    <property type="component" value="Unplaced contigs"/>
</dbReference>
<dbReference type="InParanoid" id="G2XZ21"/>
<gene>
    <name evidence="1" type="ORF">BofuT4_uP047260.1</name>
</gene>